<comment type="pathway">
    <text evidence="3">Carbohydrate degradation.</text>
</comment>
<evidence type="ECO:0000256" key="1">
    <source>
        <dbReference type="ARBA" id="ARBA00000370"/>
    </source>
</evidence>
<dbReference type="SUPFAM" id="SSF53649">
    <property type="entry name" value="Alkaline phosphatase-like"/>
    <property type="match status" value="1"/>
</dbReference>
<proteinExistence type="inferred from homology"/>
<evidence type="ECO:0000256" key="2">
    <source>
        <dbReference type="ARBA" id="ARBA00002315"/>
    </source>
</evidence>
<evidence type="ECO:0000256" key="5">
    <source>
        <dbReference type="ARBA" id="ARBA00023152"/>
    </source>
</evidence>
<sequence>MQDLKESKKKLANMSNIKNSDIHMIYVLLDGVGDLPHPDLNGKTPLEAANTPTLDKLAKNGVIGEVISVGKGIAPESDIAVFNMLGYKFHHDDYAGRGVIEAIGVGIDFKDGDLALRGNYATLNDEGIIIDRRAGRHIEREDADGIAREIEDQIKFSFPNTSVVVSPTIGHRVTVRIRTDGEKLSSQITNTDPAYARVDGMGIAKAVGDFLRIEKCLPLDETENAKKTAKLVNEFTEQSTKIMKESSTNKKRINAKKKSLSCILLRDAGNKYPDVKPINEMYEMNFSCIVDMPVELGISEVLKMKGFAAGGLTDYEEKAKVAAKAMETENAIYVHIKGPDEFGHDGDAIGKMKNIEEIDSRFFKTLLENIDFNKVAIVISADHSTPCINKGHSDDPVPLLVSGKFIKNDGTTRMTENQAKKGSIGLIQGADVVKTSLNLIKSQI</sequence>
<protein>
    <submittedName>
        <fullName evidence="7">Phosphoglycerate mutase</fullName>
    </submittedName>
</protein>
<dbReference type="STRING" id="886738.Nlim_0118"/>
<dbReference type="PANTHER" id="PTHR31209">
    <property type="entry name" value="COFACTOR-INDEPENDENT PHOSPHOGLYCERATE MUTASE"/>
    <property type="match status" value="1"/>
</dbReference>
<evidence type="ECO:0000256" key="3">
    <source>
        <dbReference type="ARBA" id="ARBA00004921"/>
    </source>
</evidence>
<dbReference type="PIRSF" id="PIRSF006392">
    <property type="entry name" value="IPGAM_arch"/>
    <property type="match status" value="1"/>
</dbReference>
<feature type="domain" description="Metalloenzyme" evidence="6">
    <location>
        <begin position="26"/>
        <end position="435"/>
    </location>
</feature>
<dbReference type="InterPro" id="IPR004456">
    <property type="entry name" value="Pglycerate_mutase_ApgM"/>
</dbReference>
<name>F3KI26_9ARCH</name>
<comment type="function">
    <text evidence="2">Catalyzes the interconversion of 2-phosphoglycerate and 3-phosphoglycerate.</text>
</comment>
<dbReference type="EMBL" id="AEGP01000015">
    <property type="protein sequence ID" value="EGG42983.1"/>
    <property type="molecule type" value="Genomic_DNA"/>
</dbReference>
<keyword evidence="5" id="KW-0324">Glycolysis</keyword>
<dbReference type="CDD" id="cd16011">
    <property type="entry name" value="iPGM_like"/>
    <property type="match status" value="1"/>
</dbReference>
<dbReference type="Gene3D" id="3.30.70.2130">
    <property type="entry name" value="Metalloenzyme domain"/>
    <property type="match status" value="1"/>
</dbReference>
<organism evidence="7">
    <name type="scientific">Candidatus Nitrosarchaeum limnium SFB1</name>
    <dbReference type="NCBI Taxonomy" id="886738"/>
    <lineage>
        <taxon>Archaea</taxon>
        <taxon>Nitrososphaerota</taxon>
        <taxon>Nitrososphaeria</taxon>
        <taxon>Nitrosopumilales</taxon>
        <taxon>Nitrosopumilaceae</taxon>
        <taxon>Nitrosarchaeum</taxon>
    </lineage>
</organism>
<dbReference type="InterPro" id="IPR042253">
    <property type="entry name" value="Pglycerate_mutase_ApgM_sf"/>
</dbReference>
<dbReference type="GO" id="GO:0046872">
    <property type="term" value="F:metal ion binding"/>
    <property type="evidence" value="ECO:0007669"/>
    <property type="project" value="InterPro"/>
</dbReference>
<dbReference type="PANTHER" id="PTHR31209:SF0">
    <property type="entry name" value="METALLOENZYME DOMAIN-CONTAINING PROTEIN"/>
    <property type="match status" value="1"/>
</dbReference>
<dbReference type="InterPro" id="IPR017850">
    <property type="entry name" value="Alkaline_phosphatase_core_sf"/>
</dbReference>
<dbReference type="AlphaFoldDB" id="F3KI26"/>
<dbReference type="Proteomes" id="UP000004348">
    <property type="component" value="Chromosome"/>
</dbReference>
<evidence type="ECO:0000259" key="6">
    <source>
        <dbReference type="Pfam" id="PF01676"/>
    </source>
</evidence>
<dbReference type="HOGENOM" id="CLU_034906_2_0_2"/>
<evidence type="ECO:0000313" key="7">
    <source>
        <dbReference type="EMBL" id="EGG42983.1"/>
    </source>
</evidence>
<dbReference type="GO" id="GO:0006096">
    <property type="term" value="P:glycolytic process"/>
    <property type="evidence" value="ECO:0007669"/>
    <property type="project" value="UniProtKB-KW"/>
</dbReference>
<dbReference type="Gene3D" id="3.40.720.10">
    <property type="entry name" value="Alkaline Phosphatase, subunit A"/>
    <property type="match status" value="2"/>
</dbReference>
<comment type="catalytic activity">
    <reaction evidence="1">
        <text>(2R)-2-phosphoglycerate = (2R)-3-phosphoglycerate</text>
        <dbReference type="Rhea" id="RHEA:15901"/>
        <dbReference type="ChEBI" id="CHEBI:58272"/>
        <dbReference type="ChEBI" id="CHEBI:58289"/>
        <dbReference type="EC" id="5.4.2.12"/>
    </reaction>
</comment>
<dbReference type="PATRIC" id="fig|886738.10.peg.134"/>
<accession>F3KI26</accession>
<reference evidence="7" key="1">
    <citation type="journal article" date="2011" name="PLoS ONE">
        <title>Genome of a low-salinity ammonia-oxidizing archaeon determined by single-cell and metagenomic analysis.</title>
        <authorList>
            <person name="Blainey P.C."/>
            <person name="Mosier A.C."/>
            <person name="Potanina A."/>
            <person name="Francis C.A."/>
            <person name="Quake S.R."/>
        </authorList>
    </citation>
    <scope>NUCLEOTIDE SEQUENCE [LARGE SCALE GENOMIC DNA]</scope>
    <source>
        <strain evidence="7">SFB1</strain>
    </source>
</reference>
<dbReference type="InterPro" id="IPR006124">
    <property type="entry name" value="Metalloenzyme"/>
</dbReference>
<evidence type="ECO:0000256" key="4">
    <source>
        <dbReference type="ARBA" id="ARBA00005524"/>
    </source>
</evidence>
<comment type="similarity">
    <text evidence="4">Belongs to the BPG-independent phosphoglycerate mutase family. A-PGAM subfamily.</text>
</comment>
<dbReference type="Pfam" id="PF10143">
    <property type="entry name" value="PhosphMutase"/>
    <property type="match status" value="1"/>
</dbReference>
<gene>
    <name evidence="7" type="ORF">Nlim_0118</name>
</gene>
<dbReference type="Pfam" id="PF01676">
    <property type="entry name" value="Metalloenzyme"/>
    <property type="match status" value="1"/>
</dbReference>
<dbReference type="NCBIfam" id="TIGR00306">
    <property type="entry name" value="apgM"/>
    <property type="match status" value="1"/>
</dbReference>
<dbReference type="GO" id="GO:0004619">
    <property type="term" value="F:phosphoglycerate mutase activity"/>
    <property type="evidence" value="ECO:0007669"/>
    <property type="project" value="UniProtKB-EC"/>
</dbReference>
<comment type="caution">
    <text evidence="7">The sequence shown here is derived from an EMBL/GenBank/DDBJ whole genome shotgun (WGS) entry which is preliminary data.</text>
</comment>